<reference evidence="2" key="1">
    <citation type="submission" date="2021-10" db="EMBL/GenBank/DDBJ databases">
        <title>Tropical sea cucumber genome reveals ecological adaptation and Cuvierian tubules defense mechanism.</title>
        <authorList>
            <person name="Chen T."/>
        </authorList>
    </citation>
    <scope>NUCLEOTIDE SEQUENCE</scope>
    <source>
        <strain evidence="2">Nanhai2018</strain>
        <tissue evidence="2">Muscle</tissue>
    </source>
</reference>
<dbReference type="Proteomes" id="UP001152320">
    <property type="component" value="Chromosome 9"/>
</dbReference>
<evidence type="ECO:0000313" key="2">
    <source>
        <dbReference type="EMBL" id="KAJ8036053.1"/>
    </source>
</evidence>
<protein>
    <submittedName>
        <fullName evidence="2">Uncharacterized protein</fullName>
    </submittedName>
</protein>
<dbReference type="AlphaFoldDB" id="A0A9Q1C0K0"/>
<gene>
    <name evidence="2" type="ORF">HOLleu_19916</name>
</gene>
<sequence length="110" mass="13015">MAQMYYCKTYSNFVILQKEEIYLLTVLTQQTNDDEDREEERTIEVTGAEDMDNDAINRVPLTHLNAASKNFYQMFAGNDSQREEVEEIEDEDEEEEEEKDSEQEDIEMKV</sequence>
<name>A0A9Q1C0K0_HOLLE</name>
<evidence type="ECO:0000313" key="3">
    <source>
        <dbReference type="Proteomes" id="UP001152320"/>
    </source>
</evidence>
<keyword evidence="3" id="KW-1185">Reference proteome</keyword>
<accession>A0A9Q1C0K0</accession>
<feature type="compositionally biased region" description="Acidic residues" evidence="1">
    <location>
        <begin position="84"/>
        <end position="110"/>
    </location>
</feature>
<evidence type="ECO:0000256" key="1">
    <source>
        <dbReference type="SAM" id="MobiDB-lite"/>
    </source>
</evidence>
<proteinExistence type="predicted"/>
<comment type="caution">
    <text evidence="2">The sequence shown here is derived from an EMBL/GenBank/DDBJ whole genome shotgun (WGS) entry which is preliminary data.</text>
</comment>
<organism evidence="2 3">
    <name type="scientific">Holothuria leucospilota</name>
    <name type="common">Black long sea cucumber</name>
    <name type="synonym">Mertensiothuria leucospilota</name>
    <dbReference type="NCBI Taxonomy" id="206669"/>
    <lineage>
        <taxon>Eukaryota</taxon>
        <taxon>Metazoa</taxon>
        <taxon>Echinodermata</taxon>
        <taxon>Eleutherozoa</taxon>
        <taxon>Echinozoa</taxon>
        <taxon>Holothuroidea</taxon>
        <taxon>Aspidochirotacea</taxon>
        <taxon>Aspidochirotida</taxon>
        <taxon>Holothuriidae</taxon>
        <taxon>Holothuria</taxon>
    </lineage>
</organism>
<feature type="region of interest" description="Disordered" evidence="1">
    <location>
        <begin position="76"/>
        <end position="110"/>
    </location>
</feature>
<dbReference type="EMBL" id="JAIZAY010000009">
    <property type="protein sequence ID" value="KAJ8036053.1"/>
    <property type="molecule type" value="Genomic_DNA"/>
</dbReference>